<evidence type="ECO:0000313" key="2">
    <source>
        <dbReference type="Proteomes" id="UP000194948"/>
    </source>
</evidence>
<name>A0AAQ3W9J8_9ENTE</name>
<proteinExistence type="predicted"/>
<accession>A0AAQ3W9J8</accession>
<dbReference type="Proteomes" id="UP000194948">
    <property type="component" value="Chromosome"/>
</dbReference>
<reference evidence="2" key="1">
    <citation type="submission" date="2017-05" db="EMBL/GenBank/DDBJ databases">
        <title>The Genome Sequence of EEnterococcus faecalis 9F2_4866.</title>
        <authorList>
            <consortium name="The Broad Institute Genomics Platform"/>
            <consortium name="The Broad Institute Genomic Center for Infectious Diseases"/>
            <person name="Earl A."/>
            <person name="Manson A."/>
            <person name="Schwartman J."/>
            <person name="Gilmore M."/>
            <person name="Abouelleil A."/>
            <person name="Cao P."/>
            <person name="Chapman S."/>
            <person name="Cusick C."/>
            <person name="Shea T."/>
            <person name="Young S."/>
            <person name="Neafsey D."/>
            <person name="Nusbaum C."/>
            <person name="Birren B."/>
        </authorList>
    </citation>
    <scope>NUCLEOTIDE SEQUENCE [LARGE SCALE GENOMIC DNA]</scope>
    <source>
        <strain evidence="2">7F3_DIV0205</strain>
    </source>
</reference>
<protein>
    <recommendedName>
        <fullName evidence="3">J domain-containing protein</fullName>
    </recommendedName>
</protein>
<sequence length="696" mass="81723">MNCWEILELEPTSDKKKVKQAYAAKLKTINVDDEPLAFQTLKEAFDSAIFLSGTIIESNRPIKDSNISVENSDFTTEKQMIELKEDVVNHPSDEKQDIFIGKEVELIDENYTEALEPIKAVEQFKQELLTIYEKMDFFSDIESWRPLFLNELEWTIDEHSEITEVMQEFLLANYRVLSRKVIDYLDSFFDFDSLANDFKSGNYFCYTWTEIKHVPPFTFDIYQEIPKEQRIEYFTNRFELFQLVNSGVPNQNSWYERLDLCRSVTTSDVEVVILEISYLLLNDFRMEKGQTVITLKKRLSEARELKETNASDFFSAYYEWATQNGAANDVLIFDKSELNIPPTIVDLLMGYVYFTLRRHSRVKECWDDLRKKNHSLFRPEELAMLQLVEPIRVPSKKKKSGGQYVWMIFVLIFAIVKIGGAISKNSEKNSYVPTINRQNLFSGEHDSQTSKLVNKLLDLKESENLYDQFIYYFYVDREDDDRASFIEANLVGQAKDMAQQLTIAELPEIQIDNRYDFYSSPDNVANYGPVTALTLLDEEEPFIILQEDKEENIANIFGASWEVLPKDKFDALWADIQVRPMMSQKFFVVYYLLSDERNENLKDNPEYVTDNVKKMLDKNSSMPIAEEFESGTWQISQDEEDKLYTIINDEKDEHRFILSYDDYGRLEHVYGENWEKIDEVKKQQIYDNAEEKVGVY</sequence>
<evidence type="ECO:0008006" key="3">
    <source>
        <dbReference type="Google" id="ProtNLM"/>
    </source>
</evidence>
<dbReference type="AlphaFoldDB" id="A0AAQ3W9J8"/>
<keyword evidence="2" id="KW-1185">Reference proteome</keyword>
<evidence type="ECO:0000313" key="1">
    <source>
        <dbReference type="EMBL" id="WYJ99242.1"/>
    </source>
</evidence>
<gene>
    <name evidence="1" type="ORF">A5821_000319</name>
</gene>
<reference evidence="1 2" key="2">
    <citation type="submission" date="2024-03" db="EMBL/GenBank/DDBJ databases">
        <title>The Genome Sequence of Enterococcus sp. DIV0205d.</title>
        <authorList>
            <consortium name="The Broad Institute Genomics Platform"/>
            <consortium name="The Broad Institute Microbial Omics Core"/>
            <consortium name="The Broad Institute Genomic Center for Infectious Diseases"/>
            <person name="Earl A."/>
            <person name="Manson A."/>
            <person name="Gilmore M."/>
            <person name="Schwartman J."/>
            <person name="Shea T."/>
            <person name="Abouelleil A."/>
            <person name="Cao P."/>
            <person name="Chapman S."/>
            <person name="Cusick C."/>
            <person name="Young S."/>
            <person name="Neafsey D."/>
            <person name="Nusbaum C."/>
            <person name="Birren B."/>
        </authorList>
    </citation>
    <scope>NUCLEOTIDE SEQUENCE [LARGE SCALE GENOMIC DNA]</scope>
    <source>
        <strain evidence="1 2">7F3_DIV0205</strain>
    </source>
</reference>
<dbReference type="RefSeq" id="WP_086312759.1">
    <property type="nucleotide sequence ID" value="NZ_CP147244.1"/>
</dbReference>
<dbReference type="EMBL" id="CP147244">
    <property type="protein sequence ID" value="WYJ99242.1"/>
    <property type="molecule type" value="Genomic_DNA"/>
</dbReference>
<organism evidence="1 2">
    <name type="scientific">Candidatus Enterococcus palustris</name>
    <dbReference type="NCBI Taxonomy" id="1834189"/>
    <lineage>
        <taxon>Bacteria</taxon>
        <taxon>Bacillati</taxon>
        <taxon>Bacillota</taxon>
        <taxon>Bacilli</taxon>
        <taxon>Lactobacillales</taxon>
        <taxon>Enterococcaceae</taxon>
        <taxon>Enterococcus</taxon>
    </lineage>
</organism>